<gene>
    <name evidence="1" type="ORF">UFOPK3662_03034</name>
</gene>
<dbReference type="Pfam" id="PF04464">
    <property type="entry name" value="Glyphos_transf"/>
    <property type="match status" value="1"/>
</dbReference>
<dbReference type="EMBL" id="CAFBMW010000031">
    <property type="protein sequence ID" value="CAB4958129.1"/>
    <property type="molecule type" value="Genomic_DNA"/>
</dbReference>
<name>A0A6J7KUS3_9ZZZZ</name>
<dbReference type="SUPFAM" id="SSF53756">
    <property type="entry name" value="UDP-Glycosyltransferase/glycogen phosphorylase"/>
    <property type="match status" value="1"/>
</dbReference>
<dbReference type="GO" id="GO:0016020">
    <property type="term" value="C:membrane"/>
    <property type="evidence" value="ECO:0007669"/>
    <property type="project" value="InterPro"/>
</dbReference>
<reference evidence="1" key="1">
    <citation type="submission" date="2020-05" db="EMBL/GenBank/DDBJ databases">
        <authorList>
            <person name="Chiriac C."/>
            <person name="Salcher M."/>
            <person name="Ghai R."/>
            <person name="Kavagutti S V."/>
        </authorList>
    </citation>
    <scope>NUCLEOTIDE SEQUENCE</scope>
</reference>
<accession>A0A6J7KUS3</accession>
<sequence length="379" mass="41691">MNDVHVIAYFAGDPTRTYQLVQWLEVLEILDGAHRVGLVLRDPDSAALVAARTDLQVFTATTFPELTELYAQLDAKVVLYCNNSVLNFESLLDSRRLHVHINHGESDKQSMASNNAKAYDRVFVAGGAAVERYLTGLLDFDAGRLVRIGRPQLDLPRTPLLAPSPRRTVMYAPTWEGDADYNDYTSVDLFGESIVRGILAVPDVRLVYKPHPKVTTSRAPAIAAAHQRIMELVGGAAETDPAAGHTQVLNGDILSVMPGCDAIVTDVSSVGLDWLYLHTDKPIFLTDRHGDTESLRQEVPISHCADVLDHTNAERLSALLAERLDRDTRHLDRVAMRHHYFDDLHVGDSTTRFLAAVAEVVALRDRLVADATSGTAITA</sequence>
<organism evidence="1">
    <name type="scientific">freshwater metagenome</name>
    <dbReference type="NCBI Taxonomy" id="449393"/>
    <lineage>
        <taxon>unclassified sequences</taxon>
        <taxon>metagenomes</taxon>
        <taxon>ecological metagenomes</taxon>
    </lineage>
</organism>
<dbReference type="AlphaFoldDB" id="A0A6J7KUS3"/>
<dbReference type="GO" id="GO:0047355">
    <property type="term" value="F:CDP-glycerol glycerophosphotransferase activity"/>
    <property type="evidence" value="ECO:0007669"/>
    <property type="project" value="InterPro"/>
</dbReference>
<protein>
    <submittedName>
        <fullName evidence="1">Unannotated protein</fullName>
    </submittedName>
</protein>
<proteinExistence type="predicted"/>
<dbReference type="InterPro" id="IPR007554">
    <property type="entry name" value="Glycerophosphate_synth"/>
</dbReference>
<dbReference type="InterPro" id="IPR043148">
    <property type="entry name" value="TagF_C"/>
</dbReference>
<evidence type="ECO:0000313" key="1">
    <source>
        <dbReference type="EMBL" id="CAB4958129.1"/>
    </source>
</evidence>
<dbReference type="Gene3D" id="3.40.50.12580">
    <property type="match status" value="1"/>
</dbReference>